<proteinExistence type="predicted"/>
<evidence type="ECO:0000313" key="2">
    <source>
        <dbReference type="EMBL" id="TBU03528.1"/>
    </source>
</evidence>
<dbReference type="EMBL" id="PITI01000910">
    <property type="protein sequence ID" value="TBU03528.1"/>
    <property type="molecule type" value="Genomic_DNA"/>
</dbReference>
<dbReference type="VEuPathDB" id="MicrosporidiaDB:CWI36_0910p0010"/>
<name>A0A4Q9L7B0_9MICR</name>
<feature type="compositionally biased region" description="Basic and acidic residues" evidence="1">
    <location>
        <begin position="238"/>
        <end position="250"/>
    </location>
</feature>
<organism evidence="2 3">
    <name type="scientific">Hamiltosporidium magnivora</name>
    <dbReference type="NCBI Taxonomy" id="148818"/>
    <lineage>
        <taxon>Eukaryota</taxon>
        <taxon>Fungi</taxon>
        <taxon>Fungi incertae sedis</taxon>
        <taxon>Microsporidia</taxon>
        <taxon>Dubosqiidae</taxon>
        <taxon>Hamiltosporidium</taxon>
    </lineage>
</organism>
<protein>
    <submittedName>
        <fullName evidence="2">Uncharacterized protein</fullName>
    </submittedName>
</protein>
<feature type="compositionally biased region" description="Basic and acidic residues" evidence="1">
    <location>
        <begin position="179"/>
        <end position="195"/>
    </location>
</feature>
<comment type="caution">
    <text evidence="2">The sequence shown here is derived from an EMBL/GenBank/DDBJ whole genome shotgun (WGS) entry which is preliminary data.</text>
</comment>
<feature type="compositionally biased region" description="Basic and acidic residues" evidence="1">
    <location>
        <begin position="215"/>
        <end position="229"/>
    </location>
</feature>
<keyword evidence="3" id="KW-1185">Reference proteome</keyword>
<accession>A0A4Q9L7B0</accession>
<evidence type="ECO:0000313" key="3">
    <source>
        <dbReference type="Proteomes" id="UP000291404"/>
    </source>
</evidence>
<dbReference type="Proteomes" id="UP000291404">
    <property type="component" value="Unassembled WGS sequence"/>
</dbReference>
<evidence type="ECO:0000256" key="1">
    <source>
        <dbReference type="SAM" id="MobiDB-lite"/>
    </source>
</evidence>
<dbReference type="AlphaFoldDB" id="A0A4Q9L7B0"/>
<sequence length="350" mass="42076">MVILELNRLNNMMQCILFTIFLLRFRYFVRGIEEEGYLYSIDEKKFLSYDRKNSNNDQRIYLVNDEMPNLFLMEEHFGGGDSILYLAATDKKNLVLDDSRSTYELISWEKHGSANQRFSLKMVPYNRIKLEVMGKCISTNHHSDYLKEEMCDNFESSRGQYFRWIPKKYHQIVEETIDRKKYSSRDHPRRHEDRGGQPYPDEAYPSRPNHPINSYRDENYFPSRHDEYPRYNSHKPKRQESDQYHPDKNYYEGSNLAPVNSYPEYQKEKYPENDHYRDGNYDNSYQNNRRHKMAPPLPPIVHRDFESDESSFYKNINSSPSLNNDCICFDDELERKLCEYTNIQPLPFVL</sequence>
<feature type="region of interest" description="Disordered" evidence="1">
    <location>
        <begin position="179"/>
        <end position="262"/>
    </location>
</feature>
<dbReference type="VEuPathDB" id="MicrosporidiaDB:CWI39_0906p0010"/>
<gene>
    <name evidence="2" type="ORF">CWI36_0910p0010</name>
</gene>
<reference evidence="2 3" key="1">
    <citation type="submission" date="2017-12" db="EMBL/GenBank/DDBJ databases">
        <authorList>
            <person name="Pombert J.-F."/>
            <person name="Haag K.L."/>
            <person name="Ebert D."/>
        </authorList>
    </citation>
    <scope>NUCLEOTIDE SEQUENCE [LARGE SCALE GENOMIC DNA]</scope>
    <source>
        <strain evidence="2">BE-OM-2</strain>
    </source>
</reference>